<reference evidence="6 7" key="1">
    <citation type="submission" date="2023-04" db="EMBL/GenBank/DDBJ databases">
        <title>Marinoamorphus aggregata gen. nov., sp. Nov., isolate from tissue of brittle star Ophioplocus japonicus.</title>
        <authorList>
            <person name="Kawano K."/>
            <person name="Sawayama S."/>
            <person name="Nakagawa S."/>
        </authorList>
    </citation>
    <scope>NUCLEOTIDE SEQUENCE [LARGE SCALE GENOMIC DNA]</scope>
    <source>
        <strain evidence="6 7">NKW23</strain>
    </source>
</reference>
<keyword evidence="7" id="KW-1185">Reference proteome</keyword>
<feature type="domain" description="HpcH/HpaI aldolase/citrate lyase" evidence="5">
    <location>
        <begin position="10"/>
        <end position="223"/>
    </location>
</feature>
<gene>
    <name evidence="6" type="primary">citE</name>
    <name evidence="6" type="ORF">LNKW23_37920</name>
</gene>
<dbReference type="PANTHER" id="PTHR32308:SF0">
    <property type="entry name" value="HPCH_HPAI ALDOLASE_CITRATE LYASE DOMAIN-CONTAINING PROTEIN"/>
    <property type="match status" value="1"/>
</dbReference>
<evidence type="ECO:0000313" key="7">
    <source>
        <dbReference type="Proteomes" id="UP001239909"/>
    </source>
</evidence>
<protein>
    <submittedName>
        <fullName evidence="6">Citrate (Pro-3S)-lyase subunit beta</fullName>
    </submittedName>
</protein>
<dbReference type="InterPro" id="IPR011206">
    <property type="entry name" value="Citrate_lyase_beta/mcl1/mcl2"/>
</dbReference>
<evidence type="ECO:0000313" key="6">
    <source>
        <dbReference type="EMBL" id="GMG84576.1"/>
    </source>
</evidence>
<evidence type="ECO:0000256" key="1">
    <source>
        <dbReference type="ARBA" id="ARBA00001946"/>
    </source>
</evidence>
<dbReference type="Gene3D" id="3.20.20.60">
    <property type="entry name" value="Phosphoenolpyruvate-binding domains"/>
    <property type="match status" value="1"/>
</dbReference>
<organism evidence="6 7">
    <name type="scientific">Paralimibaculum aggregatum</name>
    <dbReference type="NCBI Taxonomy" id="3036245"/>
    <lineage>
        <taxon>Bacteria</taxon>
        <taxon>Pseudomonadati</taxon>
        <taxon>Pseudomonadota</taxon>
        <taxon>Alphaproteobacteria</taxon>
        <taxon>Rhodobacterales</taxon>
        <taxon>Paracoccaceae</taxon>
        <taxon>Paralimibaculum</taxon>
    </lineage>
</organism>
<sequence>MTGRTPRPRRSFIFTPGLRPDMFPKALNSGADIVCVELEDGIAPKDKAEARRNALALFERPQADDGVERIVRINSMRERFGIEDVSAILATRTPPPALMMPKVRTPDEVVILDGLLTEAGHATRLHVIIETNAGLEAAQDIAHCSDRIDALFFGGVDMAAELRCRNAWEPLLHARSRVVHAAAGAGLDVIDVPYLDLADPEGMRAEAEKARDLGFAGKGSVHPKQIPALNEVFTPTADQIARARRVITEFEAADTGLVVIDGKLIEKPVLREMHRIVAIADRMGA</sequence>
<comment type="similarity">
    <text evidence="2">Belongs to the HpcH/HpaI aldolase family.</text>
</comment>
<dbReference type="Pfam" id="PF03328">
    <property type="entry name" value="HpcH_HpaI"/>
    <property type="match status" value="1"/>
</dbReference>
<name>A0ABQ6LS51_9RHOB</name>
<dbReference type="EMBL" id="BSYI01000038">
    <property type="protein sequence ID" value="GMG84576.1"/>
    <property type="molecule type" value="Genomic_DNA"/>
</dbReference>
<dbReference type="PIRSF" id="PIRSF015582">
    <property type="entry name" value="Cit_lyase_B"/>
    <property type="match status" value="1"/>
</dbReference>
<evidence type="ECO:0000256" key="4">
    <source>
        <dbReference type="ARBA" id="ARBA00022842"/>
    </source>
</evidence>
<proteinExistence type="inferred from homology"/>
<dbReference type="SUPFAM" id="SSF51621">
    <property type="entry name" value="Phosphoenolpyruvate/pyruvate domain"/>
    <property type="match status" value="1"/>
</dbReference>
<dbReference type="InterPro" id="IPR040442">
    <property type="entry name" value="Pyrv_kinase-like_dom_sf"/>
</dbReference>
<dbReference type="PANTHER" id="PTHR32308">
    <property type="entry name" value="LYASE BETA SUBUNIT, PUTATIVE (AFU_ORTHOLOGUE AFUA_4G13030)-RELATED"/>
    <property type="match status" value="1"/>
</dbReference>
<accession>A0ABQ6LS51</accession>
<keyword evidence="3" id="KW-0479">Metal-binding</keyword>
<evidence type="ECO:0000256" key="3">
    <source>
        <dbReference type="ARBA" id="ARBA00022723"/>
    </source>
</evidence>
<comment type="cofactor">
    <cofactor evidence="1">
        <name>Mg(2+)</name>
        <dbReference type="ChEBI" id="CHEBI:18420"/>
    </cofactor>
</comment>
<keyword evidence="4" id="KW-0460">Magnesium</keyword>
<evidence type="ECO:0000259" key="5">
    <source>
        <dbReference type="Pfam" id="PF03328"/>
    </source>
</evidence>
<evidence type="ECO:0000256" key="2">
    <source>
        <dbReference type="ARBA" id="ARBA00005568"/>
    </source>
</evidence>
<dbReference type="Proteomes" id="UP001239909">
    <property type="component" value="Unassembled WGS sequence"/>
</dbReference>
<comment type="caution">
    <text evidence="6">The sequence shown here is derived from an EMBL/GenBank/DDBJ whole genome shotgun (WGS) entry which is preliminary data.</text>
</comment>
<dbReference type="RefSeq" id="WP_285673636.1">
    <property type="nucleotide sequence ID" value="NZ_BSYI01000038.1"/>
</dbReference>
<dbReference type="InterPro" id="IPR005000">
    <property type="entry name" value="Aldolase/citrate-lyase_domain"/>
</dbReference>
<dbReference type="InterPro" id="IPR015813">
    <property type="entry name" value="Pyrv/PenolPyrv_kinase-like_dom"/>
</dbReference>